<keyword evidence="3" id="KW-1185">Reference proteome</keyword>
<proteinExistence type="predicted"/>
<protein>
    <submittedName>
        <fullName evidence="2">Uncharacterized protein</fullName>
    </submittedName>
</protein>
<evidence type="ECO:0000313" key="2">
    <source>
        <dbReference type="EMBL" id="PZD71980.1"/>
    </source>
</evidence>
<gene>
    <name evidence="2" type="ORF">C1752_04406</name>
</gene>
<dbReference type="Proteomes" id="UP000248857">
    <property type="component" value="Unassembled WGS sequence"/>
</dbReference>
<dbReference type="OrthoDB" id="530035at2"/>
<accession>A0A2W1JDK8</accession>
<dbReference type="AlphaFoldDB" id="A0A2W1JDK8"/>
<keyword evidence="1" id="KW-1133">Transmembrane helix</keyword>
<keyword evidence="1" id="KW-0472">Membrane</keyword>
<evidence type="ECO:0000256" key="1">
    <source>
        <dbReference type="SAM" id="Phobius"/>
    </source>
</evidence>
<reference evidence="2 3" key="1">
    <citation type="journal article" date="2018" name="Sci. Rep.">
        <title>A novel species of the marine cyanobacterium Acaryochloris with a unique pigment content and lifestyle.</title>
        <authorList>
            <person name="Partensky F."/>
            <person name="Six C."/>
            <person name="Ratin M."/>
            <person name="Garczarek L."/>
            <person name="Vaulot D."/>
            <person name="Probert I."/>
            <person name="Calteau A."/>
            <person name="Gourvil P."/>
            <person name="Marie D."/>
            <person name="Grebert T."/>
            <person name="Bouchier C."/>
            <person name="Le Panse S."/>
            <person name="Gachenot M."/>
            <person name="Rodriguez F."/>
            <person name="Garrido J.L."/>
        </authorList>
    </citation>
    <scope>NUCLEOTIDE SEQUENCE [LARGE SCALE GENOMIC DNA]</scope>
    <source>
        <strain evidence="2 3">RCC1774</strain>
    </source>
</reference>
<sequence length="137" mass="15498">MTEGLVWSALLLVFIGLGWLGWQEYQKVEAYKTWAAQFERSKYDIYAVLGQAGETLTWGKPTRKGPVDLISCSFAEIEAVQLRVDNQIVDWQQPPEEGSKVLIELISKTQPEPIQVPFTDVAIATDWAKYLHQAVQS</sequence>
<dbReference type="RefSeq" id="WP_110987631.1">
    <property type="nucleotide sequence ID" value="NZ_CAWNWM010000013.1"/>
</dbReference>
<comment type="caution">
    <text evidence="2">The sequence shown here is derived from an EMBL/GenBank/DDBJ whole genome shotgun (WGS) entry which is preliminary data.</text>
</comment>
<feature type="transmembrane region" description="Helical" evidence="1">
    <location>
        <begin position="6"/>
        <end position="22"/>
    </location>
</feature>
<name>A0A2W1JDK8_9CYAN</name>
<dbReference type="EMBL" id="PQWO01000013">
    <property type="protein sequence ID" value="PZD71980.1"/>
    <property type="molecule type" value="Genomic_DNA"/>
</dbReference>
<organism evidence="2 3">
    <name type="scientific">Acaryochloris thomasi RCC1774</name>
    <dbReference type="NCBI Taxonomy" id="1764569"/>
    <lineage>
        <taxon>Bacteria</taxon>
        <taxon>Bacillati</taxon>
        <taxon>Cyanobacteriota</taxon>
        <taxon>Cyanophyceae</taxon>
        <taxon>Acaryochloridales</taxon>
        <taxon>Acaryochloridaceae</taxon>
        <taxon>Acaryochloris</taxon>
        <taxon>Acaryochloris thomasi</taxon>
    </lineage>
</organism>
<keyword evidence="1" id="KW-0812">Transmembrane</keyword>
<evidence type="ECO:0000313" key="3">
    <source>
        <dbReference type="Proteomes" id="UP000248857"/>
    </source>
</evidence>